<evidence type="ECO:0000313" key="3">
    <source>
        <dbReference type="Proteomes" id="UP001519460"/>
    </source>
</evidence>
<dbReference type="Proteomes" id="UP001519460">
    <property type="component" value="Unassembled WGS sequence"/>
</dbReference>
<dbReference type="EMBL" id="JACVVK020000097">
    <property type="protein sequence ID" value="KAK7492964.1"/>
    <property type="molecule type" value="Genomic_DNA"/>
</dbReference>
<name>A0ABD0L0L5_9CAEN</name>
<sequence length="114" mass="12028">MYGPIAFDLVGPVDSAQALGFVFGLLALPASLGPPLAGLLYDHYGNYNLAFHVAGIPLFVGAAIMVFIPHRKLHTVTELAIVEVPATPMPSDDHVASHKRNGPMAMEHVDATGV</sequence>
<reference evidence="2 3" key="1">
    <citation type="journal article" date="2023" name="Sci. Data">
        <title>Genome assembly of the Korean intertidal mud-creeper Batillaria attramentaria.</title>
        <authorList>
            <person name="Patra A.K."/>
            <person name="Ho P.T."/>
            <person name="Jun S."/>
            <person name="Lee S.J."/>
            <person name="Kim Y."/>
            <person name="Won Y.J."/>
        </authorList>
    </citation>
    <scope>NUCLEOTIDE SEQUENCE [LARGE SCALE GENOMIC DNA]</scope>
    <source>
        <strain evidence="2">Wonlab-2016</strain>
    </source>
</reference>
<protein>
    <recommendedName>
        <fullName evidence="4">Major facilitator superfamily (MFS) profile domain-containing protein</fullName>
    </recommendedName>
</protein>
<evidence type="ECO:0008006" key="4">
    <source>
        <dbReference type="Google" id="ProtNLM"/>
    </source>
</evidence>
<dbReference type="AlphaFoldDB" id="A0ABD0L0L5"/>
<accession>A0ABD0L0L5</accession>
<feature type="transmembrane region" description="Helical" evidence="1">
    <location>
        <begin position="18"/>
        <end position="37"/>
    </location>
</feature>
<keyword evidence="1" id="KW-1133">Transmembrane helix</keyword>
<gene>
    <name evidence="2" type="ORF">BaRGS_00015694</name>
</gene>
<evidence type="ECO:0000256" key="1">
    <source>
        <dbReference type="SAM" id="Phobius"/>
    </source>
</evidence>
<dbReference type="SUPFAM" id="SSF103473">
    <property type="entry name" value="MFS general substrate transporter"/>
    <property type="match status" value="1"/>
</dbReference>
<keyword evidence="1" id="KW-0472">Membrane</keyword>
<feature type="transmembrane region" description="Helical" evidence="1">
    <location>
        <begin position="49"/>
        <end position="68"/>
    </location>
</feature>
<comment type="caution">
    <text evidence="2">The sequence shown here is derived from an EMBL/GenBank/DDBJ whole genome shotgun (WGS) entry which is preliminary data.</text>
</comment>
<dbReference type="InterPro" id="IPR036259">
    <property type="entry name" value="MFS_trans_sf"/>
</dbReference>
<organism evidence="2 3">
    <name type="scientific">Batillaria attramentaria</name>
    <dbReference type="NCBI Taxonomy" id="370345"/>
    <lineage>
        <taxon>Eukaryota</taxon>
        <taxon>Metazoa</taxon>
        <taxon>Spiralia</taxon>
        <taxon>Lophotrochozoa</taxon>
        <taxon>Mollusca</taxon>
        <taxon>Gastropoda</taxon>
        <taxon>Caenogastropoda</taxon>
        <taxon>Sorbeoconcha</taxon>
        <taxon>Cerithioidea</taxon>
        <taxon>Batillariidae</taxon>
        <taxon>Batillaria</taxon>
    </lineage>
</organism>
<proteinExistence type="predicted"/>
<keyword evidence="3" id="KW-1185">Reference proteome</keyword>
<dbReference type="Gene3D" id="1.20.1250.20">
    <property type="entry name" value="MFS general substrate transporter like domains"/>
    <property type="match status" value="1"/>
</dbReference>
<evidence type="ECO:0000313" key="2">
    <source>
        <dbReference type="EMBL" id="KAK7492964.1"/>
    </source>
</evidence>
<keyword evidence="1" id="KW-0812">Transmembrane</keyword>